<dbReference type="Pfam" id="PF13561">
    <property type="entry name" value="adh_short_C2"/>
    <property type="match status" value="1"/>
</dbReference>
<comment type="similarity">
    <text evidence="1">Belongs to the short-chain dehydrogenases/reductases (SDR) family.</text>
</comment>
<proteinExistence type="inferred from homology"/>
<dbReference type="InterPro" id="IPR036291">
    <property type="entry name" value="NAD(P)-bd_dom_sf"/>
</dbReference>
<dbReference type="AlphaFoldDB" id="W4LPJ9"/>
<sequence length="271" mass="28282">MLETLRLDGKTAVVTGAGRGLGQAMAKALAQAGAELVCAARTAEQIDQTVGEITEAGGRAIAVPTDVTDSAQVDRLVDRCLDTYGKIDIMVANAGGGGASRGDWAFWEYPDDAFESVLALNLKSNFYCDRAASRAMVERGEGGVIINVASGTALRGNRHFAYPTAKGGTISLTKSAATILGPQNIRVNVIIPGTVQKGPPTDAQEAADRTRQGRMVPVGRLGEWWELGPLCVFLASDASQYITGQSFIIDGGGLAAGLGPTGLTPHHDWTP</sequence>
<evidence type="ECO:0000313" key="3">
    <source>
        <dbReference type="EMBL" id="ETW99877.1"/>
    </source>
</evidence>
<evidence type="ECO:0000256" key="1">
    <source>
        <dbReference type="ARBA" id="ARBA00006484"/>
    </source>
</evidence>
<keyword evidence="4" id="KW-1185">Reference proteome</keyword>
<dbReference type="InterPro" id="IPR002347">
    <property type="entry name" value="SDR_fam"/>
</dbReference>
<gene>
    <name evidence="3" type="ORF">ETSY1_13440</name>
</gene>
<reference evidence="3 4" key="1">
    <citation type="journal article" date="2014" name="Nature">
        <title>An environmental bacterial taxon with a large and distinct metabolic repertoire.</title>
        <authorList>
            <person name="Wilson M.C."/>
            <person name="Mori T."/>
            <person name="Ruckert C."/>
            <person name="Uria A.R."/>
            <person name="Helf M.J."/>
            <person name="Takada K."/>
            <person name="Gernert C."/>
            <person name="Steffens U.A."/>
            <person name="Heycke N."/>
            <person name="Schmitt S."/>
            <person name="Rinke C."/>
            <person name="Helfrich E.J."/>
            <person name="Brachmann A.O."/>
            <person name="Gurgui C."/>
            <person name="Wakimoto T."/>
            <person name="Kracht M."/>
            <person name="Crusemann M."/>
            <person name="Hentschel U."/>
            <person name="Abe I."/>
            <person name="Matsunaga S."/>
            <person name="Kalinowski J."/>
            <person name="Takeyama H."/>
            <person name="Piel J."/>
        </authorList>
    </citation>
    <scope>NUCLEOTIDE SEQUENCE [LARGE SCALE GENOMIC DNA]</scope>
    <source>
        <strain evidence="4">TSY1</strain>
    </source>
</reference>
<evidence type="ECO:0008006" key="5">
    <source>
        <dbReference type="Google" id="ProtNLM"/>
    </source>
</evidence>
<dbReference type="PROSITE" id="PS00061">
    <property type="entry name" value="ADH_SHORT"/>
    <property type="match status" value="1"/>
</dbReference>
<dbReference type="PATRIC" id="fig|1429438.4.peg.2687"/>
<dbReference type="PANTHER" id="PTHR42760">
    <property type="entry name" value="SHORT-CHAIN DEHYDROGENASES/REDUCTASES FAMILY MEMBER"/>
    <property type="match status" value="1"/>
</dbReference>
<dbReference type="Gene3D" id="3.40.50.720">
    <property type="entry name" value="NAD(P)-binding Rossmann-like Domain"/>
    <property type="match status" value="1"/>
</dbReference>
<comment type="caution">
    <text evidence="3">The sequence shown here is derived from an EMBL/GenBank/DDBJ whole genome shotgun (WGS) entry which is preliminary data.</text>
</comment>
<dbReference type="PRINTS" id="PR00080">
    <property type="entry name" value="SDRFAMILY"/>
</dbReference>
<dbReference type="GO" id="GO:0006633">
    <property type="term" value="P:fatty acid biosynthetic process"/>
    <property type="evidence" value="ECO:0007669"/>
    <property type="project" value="TreeGrafter"/>
</dbReference>
<dbReference type="EMBL" id="AZHW01000397">
    <property type="protein sequence ID" value="ETW99877.1"/>
    <property type="molecule type" value="Genomic_DNA"/>
</dbReference>
<dbReference type="PANTHER" id="PTHR42760:SF133">
    <property type="entry name" value="3-OXOACYL-[ACYL-CARRIER-PROTEIN] REDUCTASE"/>
    <property type="match status" value="1"/>
</dbReference>
<dbReference type="PRINTS" id="PR00081">
    <property type="entry name" value="GDHRDH"/>
</dbReference>
<accession>W4LPJ9</accession>
<protein>
    <recommendedName>
        <fullName evidence="5">Short-chain dehydrogenase</fullName>
    </recommendedName>
</protein>
<keyword evidence="2" id="KW-0560">Oxidoreductase</keyword>
<dbReference type="HOGENOM" id="CLU_010194_1_2_7"/>
<dbReference type="CDD" id="cd05233">
    <property type="entry name" value="SDR_c"/>
    <property type="match status" value="1"/>
</dbReference>
<dbReference type="FunFam" id="3.40.50.720:FF:000084">
    <property type="entry name" value="Short-chain dehydrogenase reductase"/>
    <property type="match status" value="1"/>
</dbReference>
<evidence type="ECO:0000313" key="4">
    <source>
        <dbReference type="Proteomes" id="UP000019141"/>
    </source>
</evidence>
<dbReference type="SUPFAM" id="SSF51735">
    <property type="entry name" value="NAD(P)-binding Rossmann-fold domains"/>
    <property type="match status" value="1"/>
</dbReference>
<dbReference type="GO" id="GO:0048038">
    <property type="term" value="F:quinone binding"/>
    <property type="evidence" value="ECO:0007669"/>
    <property type="project" value="TreeGrafter"/>
</dbReference>
<organism evidence="3 4">
    <name type="scientific">Entotheonella factor</name>
    <dbReference type="NCBI Taxonomy" id="1429438"/>
    <lineage>
        <taxon>Bacteria</taxon>
        <taxon>Pseudomonadati</taxon>
        <taxon>Nitrospinota/Tectimicrobiota group</taxon>
        <taxon>Candidatus Tectimicrobiota</taxon>
        <taxon>Candidatus Entotheonellia</taxon>
        <taxon>Candidatus Entotheonellales</taxon>
        <taxon>Candidatus Entotheonellaceae</taxon>
        <taxon>Candidatus Entotheonella</taxon>
    </lineage>
</organism>
<dbReference type="InterPro" id="IPR020904">
    <property type="entry name" value="Sc_DH/Rdtase_CS"/>
</dbReference>
<evidence type="ECO:0000256" key="2">
    <source>
        <dbReference type="ARBA" id="ARBA00023002"/>
    </source>
</evidence>
<dbReference type="Proteomes" id="UP000019141">
    <property type="component" value="Unassembled WGS sequence"/>
</dbReference>
<name>W4LPJ9_ENTF1</name>
<dbReference type="GO" id="GO:0016616">
    <property type="term" value="F:oxidoreductase activity, acting on the CH-OH group of donors, NAD or NADP as acceptor"/>
    <property type="evidence" value="ECO:0007669"/>
    <property type="project" value="TreeGrafter"/>
</dbReference>